<dbReference type="EMBL" id="CAJNOJ010000028">
    <property type="protein sequence ID" value="CAF0880514.1"/>
    <property type="molecule type" value="Genomic_DNA"/>
</dbReference>
<sequence length="95" mass="11627">MRLNLWTIYWIQSLALDIQENTECILSDTLFNDVLKFCVYFDRMVLRSVLFRVRLCNRHVLFYKKNSKTLLHHDHSLSKITAGRWVGYNLWYRRE</sequence>
<organism evidence="1 2">
    <name type="scientific">Adineta ricciae</name>
    <name type="common">Rotifer</name>
    <dbReference type="NCBI Taxonomy" id="249248"/>
    <lineage>
        <taxon>Eukaryota</taxon>
        <taxon>Metazoa</taxon>
        <taxon>Spiralia</taxon>
        <taxon>Gnathifera</taxon>
        <taxon>Rotifera</taxon>
        <taxon>Eurotatoria</taxon>
        <taxon>Bdelloidea</taxon>
        <taxon>Adinetida</taxon>
        <taxon>Adinetidae</taxon>
        <taxon>Adineta</taxon>
    </lineage>
</organism>
<dbReference type="Proteomes" id="UP000663852">
    <property type="component" value="Unassembled WGS sequence"/>
</dbReference>
<proteinExistence type="predicted"/>
<evidence type="ECO:0000313" key="1">
    <source>
        <dbReference type="EMBL" id="CAF0880514.1"/>
    </source>
</evidence>
<dbReference type="AlphaFoldDB" id="A0A813Y3Q4"/>
<protein>
    <submittedName>
        <fullName evidence="1">Uncharacterized protein</fullName>
    </submittedName>
</protein>
<evidence type="ECO:0000313" key="2">
    <source>
        <dbReference type="Proteomes" id="UP000663852"/>
    </source>
</evidence>
<name>A0A813Y3Q4_ADIRI</name>
<reference evidence="1" key="1">
    <citation type="submission" date="2021-02" db="EMBL/GenBank/DDBJ databases">
        <authorList>
            <person name="Nowell W R."/>
        </authorList>
    </citation>
    <scope>NUCLEOTIDE SEQUENCE</scope>
</reference>
<comment type="caution">
    <text evidence="1">The sequence shown here is derived from an EMBL/GenBank/DDBJ whole genome shotgun (WGS) entry which is preliminary data.</text>
</comment>
<gene>
    <name evidence="1" type="ORF">EDS130_LOCUS8768</name>
</gene>
<accession>A0A813Y3Q4</accession>